<name>A0A643CFL9_BALPH</name>
<evidence type="ECO:0000313" key="2">
    <source>
        <dbReference type="Proteomes" id="UP000437017"/>
    </source>
</evidence>
<keyword evidence="2" id="KW-1185">Reference proteome</keyword>
<gene>
    <name evidence="1" type="ORF">E2I00_000412</name>
</gene>
<organism evidence="1 2">
    <name type="scientific">Balaenoptera physalus</name>
    <name type="common">Fin whale</name>
    <name type="synonym">Balaena physalus</name>
    <dbReference type="NCBI Taxonomy" id="9770"/>
    <lineage>
        <taxon>Eukaryota</taxon>
        <taxon>Metazoa</taxon>
        <taxon>Chordata</taxon>
        <taxon>Craniata</taxon>
        <taxon>Vertebrata</taxon>
        <taxon>Euteleostomi</taxon>
        <taxon>Mammalia</taxon>
        <taxon>Eutheria</taxon>
        <taxon>Laurasiatheria</taxon>
        <taxon>Artiodactyla</taxon>
        <taxon>Whippomorpha</taxon>
        <taxon>Cetacea</taxon>
        <taxon>Mysticeti</taxon>
        <taxon>Balaenopteridae</taxon>
        <taxon>Balaenoptera</taxon>
    </lineage>
</organism>
<feature type="non-terminal residue" evidence="1">
    <location>
        <position position="191"/>
    </location>
</feature>
<sequence>LFFLLHKSFRDYPGPERKYSIHSSTVAYFTNFHICCRFQHNKNVLQAPQSEIKVNIWEIKPPDFSYKLYTSLRLPEKPSRTIKEEERRKKSIFPGTMLHFPSIRNHPNKAMSPKFITTFPHLDSHKVKLIFVESGKYPNGVYLNPKPHNFQQEGQQNTTERFITYKPHECTWDSMLILPKALWPIKSVSHT</sequence>
<dbReference type="AlphaFoldDB" id="A0A643CFL9"/>
<feature type="non-terminal residue" evidence="1">
    <location>
        <position position="1"/>
    </location>
</feature>
<dbReference type="EMBL" id="SGJD01001699">
    <property type="protein sequence ID" value="KAB0398738.1"/>
    <property type="molecule type" value="Genomic_DNA"/>
</dbReference>
<protein>
    <submittedName>
        <fullName evidence="1">Uncharacterized protein</fullName>
    </submittedName>
</protein>
<reference evidence="1 2" key="1">
    <citation type="journal article" date="2019" name="PLoS ONE">
        <title>Genomic analyses reveal an absence of contemporary introgressive admixture between fin whales and blue whales, despite known hybrids.</title>
        <authorList>
            <person name="Westbury M.V."/>
            <person name="Petersen B."/>
            <person name="Lorenzen E.D."/>
        </authorList>
    </citation>
    <scope>NUCLEOTIDE SEQUENCE [LARGE SCALE GENOMIC DNA]</scope>
    <source>
        <strain evidence="1">FinWhale-01</strain>
    </source>
</reference>
<accession>A0A643CFL9</accession>
<dbReference type="OrthoDB" id="5947521at2759"/>
<comment type="caution">
    <text evidence="1">The sequence shown here is derived from an EMBL/GenBank/DDBJ whole genome shotgun (WGS) entry which is preliminary data.</text>
</comment>
<dbReference type="Proteomes" id="UP000437017">
    <property type="component" value="Unassembled WGS sequence"/>
</dbReference>
<proteinExistence type="predicted"/>
<evidence type="ECO:0000313" key="1">
    <source>
        <dbReference type="EMBL" id="KAB0398738.1"/>
    </source>
</evidence>